<dbReference type="RefSeq" id="WP_154483130.1">
    <property type="nucleotide sequence ID" value="NZ_JAJBNW010000071.1"/>
</dbReference>
<evidence type="ECO:0000313" key="2">
    <source>
        <dbReference type="EMBL" id="MCG4564347.1"/>
    </source>
</evidence>
<dbReference type="SUPFAM" id="SSF54106">
    <property type="entry name" value="LysM domain"/>
    <property type="match status" value="3"/>
</dbReference>
<feature type="domain" description="LysM" evidence="1">
    <location>
        <begin position="134"/>
        <end position="178"/>
    </location>
</feature>
<dbReference type="Gene3D" id="3.10.350.10">
    <property type="entry name" value="LysM domain"/>
    <property type="match status" value="3"/>
</dbReference>
<sequence length="182" mass="19781">MNNSIDMQQRCPAGSFPYTIRSGDTLYELARRNGTTVQAIMAINPGINPNNLRVGQIICIPGAVPPQPVPCPNGFYYTIRSGDTLYSIGQRYGVSVQELMAANPGINPNNLRIGQTICIPRAVSPQPVPCPNGFYYTIRQGDTLYSIGQRYGVSVQSLLAANPGIDPNNLRIGQLICVPRIM</sequence>
<evidence type="ECO:0000313" key="3">
    <source>
        <dbReference type="EMBL" id="MSS42767.1"/>
    </source>
</evidence>
<organism evidence="3 4">
    <name type="scientific">Anaerosalibacter bizertensis</name>
    <dbReference type="NCBI Taxonomy" id="932217"/>
    <lineage>
        <taxon>Bacteria</taxon>
        <taxon>Bacillati</taxon>
        <taxon>Bacillota</taxon>
        <taxon>Tissierellia</taxon>
        <taxon>Tissierellales</taxon>
        <taxon>Sporanaerobacteraceae</taxon>
        <taxon>Anaerosalibacter</taxon>
    </lineage>
</organism>
<feature type="domain" description="LysM" evidence="1">
    <location>
        <begin position="16"/>
        <end position="60"/>
    </location>
</feature>
<proteinExistence type="predicted"/>
<dbReference type="Proteomes" id="UP001108123">
    <property type="component" value="Unassembled WGS sequence"/>
</dbReference>
<dbReference type="InterPro" id="IPR018392">
    <property type="entry name" value="LysM"/>
</dbReference>
<evidence type="ECO:0000259" key="1">
    <source>
        <dbReference type="PROSITE" id="PS51782"/>
    </source>
</evidence>
<dbReference type="InterPro" id="IPR036779">
    <property type="entry name" value="LysM_dom_sf"/>
</dbReference>
<dbReference type="EMBL" id="VULR01000003">
    <property type="protein sequence ID" value="MSS42767.1"/>
    <property type="molecule type" value="Genomic_DNA"/>
</dbReference>
<accession>A0A844FFH8</accession>
<comment type="caution">
    <text evidence="3">The sequence shown here is derived from an EMBL/GenBank/DDBJ whole genome shotgun (WGS) entry which is preliminary data.</text>
</comment>
<feature type="domain" description="LysM" evidence="1">
    <location>
        <begin position="75"/>
        <end position="119"/>
    </location>
</feature>
<keyword evidence="5" id="KW-1185">Reference proteome</keyword>
<gene>
    <name evidence="3" type="ORF">FYJ27_03340</name>
    <name evidence="2" type="ORF">L0P62_02690</name>
</gene>
<dbReference type="AlphaFoldDB" id="A0A844FFH8"/>
<dbReference type="PROSITE" id="PS51782">
    <property type="entry name" value="LYSM"/>
    <property type="match status" value="3"/>
</dbReference>
<dbReference type="SMART" id="SM00257">
    <property type="entry name" value="LysM"/>
    <property type="match status" value="3"/>
</dbReference>
<dbReference type="Proteomes" id="UP000462760">
    <property type="component" value="Unassembled WGS sequence"/>
</dbReference>
<dbReference type="EMBL" id="JAKNID010000005">
    <property type="protein sequence ID" value="MCG4564347.1"/>
    <property type="molecule type" value="Genomic_DNA"/>
</dbReference>
<dbReference type="GO" id="GO:0008932">
    <property type="term" value="F:lytic endotransglycosylase activity"/>
    <property type="evidence" value="ECO:0007669"/>
    <property type="project" value="TreeGrafter"/>
</dbReference>
<dbReference type="CDD" id="cd00118">
    <property type="entry name" value="LysM"/>
    <property type="match status" value="3"/>
</dbReference>
<dbReference type="PANTHER" id="PTHR33734:SF22">
    <property type="entry name" value="MEMBRANE-BOUND LYTIC MUREIN TRANSGLYCOSYLASE D"/>
    <property type="match status" value="1"/>
</dbReference>
<reference evidence="3 4" key="1">
    <citation type="submission" date="2019-08" db="EMBL/GenBank/DDBJ databases">
        <title>In-depth cultivation of the pig gut microbiome towards novel bacterial diversity and tailored functional studies.</title>
        <authorList>
            <person name="Wylensek D."/>
            <person name="Hitch T.C.A."/>
            <person name="Clavel T."/>
        </authorList>
    </citation>
    <scope>NUCLEOTIDE SEQUENCE [LARGE SCALE GENOMIC DNA]</scope>
    <source>
        <strain evidence="3 4">Med78-601-WT-4W-RMD-3</strain>
    </source>
</reference>
<evidence type="ECO:0000313" key="5">
    <source>
        <dbReference type="Proteomes" id="UP001108123"/>
    </source>
</evidence>
<name>A0A844FFH8_9FIRM</name>
<evidence type="ECO:0000313" key="4">
    <source>
        <dbReference type="Proteomes" id="UP000462760"/>
    </source>
</evidence>
<reference evidence="2" key="2">
    <citation type="submission" date="2022-01" db="EMBL/GenBank/DDBJ databases">
        <title>Collection of gut derived symbiotic bacterial strains cultured from healthy donors.</title>
        <authorList>
            <person name="Lin H."/>
            <person name="Kohout C."/>
            <person name="Waligurski E."/>
            <person name="Pamer E.G."/>
        </authorList>
    </citation>
    <scope>NUCLEOTIDE SEQUENCE</scope>
    <source>
        <strain evidence="2">MSK.14.39</strain>
    </source>
</reference>
<dbReference type="Pfam" id="PF01476">
    <property type="entry name" value="LysM"/>
    <property type="match status" value="3"/>
</dbReference>
<dbReference type="PANTHER" id="PTHR33734">
    <property type="entry name" value="LYSM DOMAIN-CONTAINING GPI-ANCHORED PROTEIN 2"/>
    <property type="match status" value="1"/>
</dbReference>
<dbReference type="OrthoDB" id="9811296at2"/>
<protein>
    <submittedName>
        <fullName evidence="3">LysM peptidoglycan-binding domain-containing protein</fullName>
    </submittedName>
</protein>